<dbReference type="PANTHER" id="PTHR31650:SF1">
    <property type="entry name" value="WAX ESTER SYNTHASE_DIACYLGLYCEROL ACYLTRANSFERASE 4-RELATED"/>
    <property type="match status" value="1"/>
</dbReference>
<dbReference type="GO" id="GO:0005886">
    <property type="term" value="C:plasma membrane"/>
    <property type="evidence" value="ECO:0007669"/>
    <property type="project" value="TreeGrafter"/>
</dbReference>
<evidence type="ECO:0000256" key="11">
    <source>
        <dbReference type="SAM" id="MobiDB-lite"/>
    </source>
</evidence>
<dbReference type="GO" id="GO:0051701">
    <property type="term" value="P:biological process involved in interaction with host"/>
    <property type="evidence" value="ECO:0007669"/>
    <property type="project" value="TreeGrafter"/>
</dbReference>
<dbReference type="GO" id="GO:0004144">
    <property type="term" value="F:diacylglycerol O-acyltransferase activity"/>
    <property type="evidence" value="ECO:0007669"/>
    <property type="project" value="UniProtKB-EC"/>
</dbReference>
<keyword evidence="6" id="KW-0808">Transferase</keyword>
<keyword evidence="7" id="KW-0319">Glycerol metabolism</keyword>
<dbReference type="InterPro" id="IPR004255">
    <property type="entry name" value="O-acyltransferase_WSD1_N"/>
</dbReference>
<comment type="pathway">
    <text evidence="1">Glycerolipid metabolism; triacylglycerol biosynthesis.</text>
</comment>
<accession>A0A916TUH9</accession>
<dbReference type="GO" id="GO:0071731">
    <property type="term" value="P:response to nitric oxide"/>
    <property type="evidence" value="ECO:0007669"/>
    <property type="project" value="TreeGrafter"/>
</dbReference>
<feature type="domain" description="O-acyltransferase WSD1-like N-terminal" evidence="12">
    <location>
        <begin position="5"/>
        <end position="275"/>
    </location>
</feature>
<dbReference type="GO" id="GO:0019432">
    <property type="term" value="P:triglyceride biosynthetic process"/>
    <property type="evidence" value="ECO:0007669"/>
    <property type="project" value="TreeGrafter"/>
</dbReference>
<dbReference type="EC" id="2.3.1.20" evidence="4"/>
<evidence type="ECO:0000256" key="9">
    <source>
        <dbReference type="ARBA" id="ARBA00023315"/>
    </source>
</evidence>
<dbReference type="InterPro" id="IPR014292">
    <property type="entry name" value="Acyl_transf_WS/DGAT"/>
</dbReference>
<dbReference type="EMBL" id="BMHK01000016">
    <property type="protein sequence ID" value="GGC05674.1"/>
    <property type="molecule type" value="Genomic_DNA"/>
</dbReference>
<evidence type="ECO:0000313" key="15">
    <source>
        <dbReference type="Proteomes" id="UP000608154"/>
    </source>
</evidence>
<comment type="catalytic activity">
    <reaction evidence="10">
        <text>an acyl-CoA + a 1,2-diacyl-sn-glycerol = a triacyl-sn-glycerol + CoA</text>
        <dbReference type="Rhea" id="RHEA:10868"/>
        <dbReference type="ChEBI" id="CHEBI:17815"/>
        <dbReference type="ChEBI" id="CHEBI:57287"/>
        <dbReference type="ChEBI" id="CHEBI:58342"/>
        <dbReference type="ChEBI" id="CHEBI:64615"/>
        <dbReference type="EC" id="2.3.1.20"/>
    </reaction>
</comment>
<comment type="similarity">
    <text evidence="3">Belongs to the long-chain O-acyltransferase family.</text>
</comment>
<comment type="pathway">
    <text evidence="2">Lipid metabolism.</text>
</comment>
<proteinExistence type="inferred from homology"/>
<dbReference type="Pfam" id="PF06974">
    <property type="entry name" value="WS_DGAT_C"/>
    <property type="match status" value="1"/>
</dbReference>
<dbReference type="Pfam" id="PF03007">
    <property type="entry name" value="WS_DGAT_cat"/>
    <property type="match status" value="1"/>
</dbReference>
<dbReference type="NCBIfam" id="TIGR02946">
    <property type="entry name" value="acyl_WS_DGAT"/>
    <property type="match status" value="1"/>
</dbReference>
<evidence type="ECO:0000256" key="6">
    <source>
        <dbReference type="ARBA" id="ARBA00022679"/>
    </source>
</evidence>
<evidence type="ECO:0000259" key="12">
    <source>
        <dbReference type="Pfam" id="PF03007"/>
    </source>
</evidence>
<reference evidence="14" key="1">
    <citation type="journal article" date="2014" name="Int. J. Syst. Evol. Microbiol.">
        <title>Complete genome sequence of Corynebacterium casei LMG S-19264T (=DSM 44701T), isolated from a smear-ripened cheese.</title>
        <authorList>
            <consortium name="US DOE Joint Genome Institute (JGI-PGF)"/>
            <person name="Walter F."/>
            <person name="Albersmeier A."/>
            <person name="Kalinowski J."/>
            <person name="Ruckert C."/>
        </authorList>
    </citation>
    <scope>NUCLEOTIDE SEQUENCE</scope>
    <source>
        <strain evidence="14">CGMCC 1.15095</strain>
    </source>
</reference>
<evidence type="ECO:0000256" key="10">
    <source>
        <dbReference type="ARBA" id="ARBA00048109"/>
    </source>
</evidence>
<keyword evidence="9" id="KW-0012">Acyltransferase</keyword>
<keyword evidence="5" id="KW-0444">Lipid biosynthesis</keyword>
<dbReference type="PANTHER" id="PTHR31650">
    <property type="entry name" value="O-ACYLTRANSFERASE (WSD1-LIKE) FAMILY PROTEIN"/>
    <property type="match status" value="1"/>
</dbReference>
<dbReference type="SUPFAM" id="SSF52777">
    <property type="entry name" value="CoA-dependent acyltransferases"/>
    <property type="match status" value="1"/>
</dbReference>
<dbReference type="Proteomes" id="UP000608154">
    <property type="component" value="Unassembled WGS sequence"/>
</dbReference>
<evidence type="ECO:0000256" key="7">
    <source>
        <dbReference type="ARBA" id="ARBA00022798"/>
    </source>
</evidence>
<evidence type="ECO:0000256" key="8">
    <source>
        <dbReference type="ARBA" id="ARBA00023098"/>
    </source>
</evidence>
<dbReference type="InterPro" id="IPR045034">
    <property type="entry name" value="O-acyltransferase_WSD1-like"/>
</dbReference>
<dbReference type="InterPro" id="IPR023213">
    <property type="entry name" value="CAT-like_dom_sf"/>
</dbReference>
<gene>
    <name evidence="14" type="ORF">GCM10011494_25340</name>
</gene>
<name>A0A916TUH9_9SPHN</name>
<keyword evidence="15" id="KW-1185">Reference proteome</keyword>
<dbReference type="GO" id="GO:0006071">
    <property type="term" value="P:glycerol metabolic process"/>
    <property type="evidence" value="ECO:0007669"/>
    <property type="project" value="UniProtKB-KW"/>
</dbReference>
<evidence type="ECO:0000256" key="4">
    <source>
        <dbReference type="ARBA" id="ARBA00013244"/>
    </source>
</evidence>
<sequence>MRQLEMADALFVLTEQPSRNTQHIGMIFLFDPSTAEEPVTFESIVDLFRRRIPLARGFREKLVRVPMDLDYPYWINDDSFDLEFHVRQAALPRPGTRRQFLTTANRIMSLPIDMSRPLWEAWVVEGLDNMDDVPKGTFALLFKMHHSAVDGISGMEMVTALLEDESIAQAKMPTEPWEAEPVPDQATLLRQAIGSSFSSPMKLANALLRNLPTIASDRRKMNSGEIIKPAKVKAPKTRFNSPVTPHKVIDGRSFAFEDIRRIKNAIPGATVNDVVVGIVGGALRRYLTDKGELPDTSLVVTVPISMRTQDQEGTGGNQLSFSFIPAHTDIADPVARVEAVGAVMREVKAYNKAVDARTLAKTTAAMPGMLIGLAMRTMMTLPANDLMIMSNAVITNVPGPMEPKSLLGARYVAGFAAGPSADGIGLIHAITSLSGILSIGFSACRELMPDSEFYGQCIQESYEELAAAVAERGKAPAPTARKPKAAAKKREASPPRTAKSAANRKPRASAKSPRPA</sequence>
<comment type="caution">
    <text evidence="14">The sequence shown here is derived from an EMBL/GenBank/DDBJ whole genome shotgun (WGS) entry which is preliminary data.</text>
</comment>
<protein>
    <recommendedName>
        <fullName evidence="4">diacylglycerol O-acyltransferase</fullName>
        <ecNumber evidence="4">2.3.1.20</ecNumber>
    </recommendedName>
</protein>
<dbReference type="InterPro" id="IPR009721">
    <property type="entry name" value="O-acyltransferase_WSD1_C"/>
</dbReference>
<feature type="region of interest" description="Disordered" evidence="11">
    <location>
        <begin position="469"/>
        <end position="516"/>
    </location>
</feature>
<keyword evidence="8" id="KW-0443">Lipid metabolism</keyword>
<evidence type="ECO:0000313" key="14">
    <source>
        <dbReference type="EMBL" id="GGC05674.1"/>
    </source>
</evidence>
<dbReference type="Gene3D" id="3.30.559.10">
    <property type="entry name" value="Chloramphenicol acetyltransferase-like domain"/>
    <property type="match status" value="1"/>
</dbReference>
<reference evidence="14" key="2">
    <citation type="submission" date="2020-09" db="EMBL/GenBank/DDBJ databases">
        <authorList>
            <person name="Sun Q."/>
            <person name="Zhou Y."/>
        </authorList>
    </citation>
    <scope>NUCLEOTIDE SEQUENCE</scope>
    <source>
        <strain evidence="14">CGMCC 1.15095</strain>
    </source>
</reference>
<organism evidence="14 15">
    <name type="scientific">Novosphingobium endophyticum</name>
    <dbReference type="NCBI Taxonomy" id="1955250"/>
    <lineage>
        <taxon>Bacteria</taxon>
        <taxon>Pseudomonadati</taxon>
        <taxon>Pseudomonadota</taxon>
        <taxon>Alphaproteobacteria</taxon>
        <taxon>Sphingomonadales</taxon>
        <taxon>Sphingomonadaceae</taxon>
        <taxon>Novosphingobium</taxon>
    </lineage>
</organism>
<evidence type="ECO:0000256" key="1">
    <source>
        <dbReference type="ARBA" id="ARBA00004771"/>
    </source>
</evidence>
<dbReference type="GO" id="GO:0001666">
    <property type="term" value="P:response to hypoxia"/>
    <property type="evidence" value="ECO:0007669"/>
    <property type="project" value="TreeGrafter"/>
</dbReference>
<feature type="domain" description="O-acyltransferase WSD1 C-terminal" evidence="13">
    <location>
        <begin position="316"/>
        <end position="465"/>
    </location>
</feature>
<evidence type="ECO:0000259" key="13">
    <source>
        <dbReference type="Pfam" id="PF06974"/>
    </source>
</evidence>
<evidence type="ECO:0000256" key="5">
    <source>
        <dbReference type="ARBA" id="ARBA00022516"/>
    </source>
</evidence>
<evidence type="ECO:0000256" key="3">
    <source>
        <dbReference type="ARBA" id="ARBA00009587"/>
    </source>
</evidence>
<dbReference type="AlphaFoldDB" id="A0A916TUH9"/>
<evidence type="ECO:0000256" key="2">
    <source>
        <dbReference type="ARBA" id="ARBA00005189"/>
    </source>
</evidence>